<name>A0A8I1B1A6_BURCE</name>
<sequence length="64" mass="7215">MAETFVRARHDRSVPLIRYVSKATQGLASIDPVQLLSMITAITQVPYLLTAGRNALRARHRRAR</sequence>
<evidence type="ECO:0000313" key="2">
    <source>
        <dbReference type="Proteomes" id="UP000645612"/>
    </source>
</evidence>
<accession>A0A8I1B1A6</accession>
<organism evidence="1 2">
    <name type="scientific">Burkholderia cepacia</name>
    <name type="common">Pseudomonas cepacia</name>
    <dbReference type="NCBI Taxonomy" id="292"/>
    <lineage>
        <taxon>Bacteria</taxon>
        <taxon>Pseudomonadati</taxon>
        <taxon>Pseudomonadota</taxon>
        <taxon>Betaproteobacteria</taxon>
        <taxon>Burkholderiales</taxon>
        <taxon>Burkholderiaceae</taxon>
        <taxon>Burkholderia</taxon>
        <taxon>Burkholderia cepacia complex</taxon>
    </lineage>
</organism>
<gene>
    <name evidence="1" type="ORF">JAO13_33485</name>
</gene>
<comment type="caution">
    <text evidence="1">The sequence shown here is derived from an EMBL/GenBank/DDBJ whole genome shotgun (WGS) entry which is preliminary data.</text>
</comment>
<dbReference type="AlphaFoldDB" id="A0A8I1B1A6"/>
<dbReference type="Proteomes" id="UP000645612">
    <property type="component" value="Unassembled WGS sequence"/>
</dbReference>
<proteinExistence type="predicted"/>
<dbReference type="EMBL" id="JAEDXG010000045">
    <property type="protein sequence ID" value="MBH9701362.1"/>
    <property type="molecule type" value="Genomic_DNA"/>
</dbReference>
<protein>
    <submittedName>
        <fullName evidence="1">Uncharacterized protein</fullName>
    </submittedName>
</protein>
<evidence type="ECO:0000313" key="1">
    <source>
        <dbReference type="EMBL" id="MBH9701362.1"/>
    </source>
</evidence>
<dbReference type="RefSeq" id="WP_176130188.1">
    <property type="nucleotide sequence ID" value="NZ_CADDZZ010000005.1"/>
</dbReference>
<reference evidence="1" key="1">
    <citation type="submission" date="2020-12" db="EMBL/GenBank/DDBJ databases">
        <title>Burkholderia cepacia complex in Mexico.</title>
        <authorList>
            <person name="Estrada P."/>
        </authorList>
    </citation>
    <scope>NUCLEOTIDE SEQUENCE</scope>
    <source>
        <strain evidence="1">871</strain>
    </source>
</reference>